<evidence type="ECO:0000313" key="1">
    <source>
        <dbReference type="EMBL" id="RIB21185.1"/>
    </source>
</evidence>
<name>A0A397VFC6_9GLOM</name>
<reference evidence="1 2" key="1">
    <citation type="submission" date="2018-06" db="EMBL/GenBank/DDBJ databases">
        <title>Comparative genomics reveals the genomic features of Rhizophagus irregularis, R. cerebriforme, R. diaphanum and Gigaspora rosea, and their symbiotic lifestyle signature.</title>
        <authorList>
            <person name="Morin E."/>
            <person name="San Clemente H."/>
            <person name="Chen E.C.H."/>
            <person name="De La Providencia I."/>
            <person name="Hainaut M."/>
            <person name="Kuo A."/>
            <person name="Kohler A."/>
            <person name="Murat C."/>
            <person name="Tang N."/>
            <person name="Roy S."/>
            <person name="Loubradou J."/>
            <person name="Henrissat B."/>
            <person name="Grigoriev I.V."/>
            <person name="Corradi N."/>
            <person name="Roux C."/>
            <person name="Martin F.M."/>
        </authorList>
    </citation>
    <scope>NUCLEOTIDE SEQUENCE [LARGE SCALE GENOMIC DNA]</scope>
    <source>
        <strain evidence="1 2">DAOM 194757</strain>
    </source>
</reference>
<evidence type="ECO:0000313" key="2">
    <source>
        <dbReference type="Proteomes" id="UP000266673"/>
    </source>
</evidence>
<proteinExistence type="predicted"/>
<dbReference type="AlphaFoldDB" id="A0A397VFC6"/>
<sequence length="199" mass="22532">MSFNCGDCNGKTLPNVQVSTTGTLLMVSNIQTNMDIATPDHSIISKSIVDQLTIFFSRKNFQHYVECMGRSVEFILPTVDYVLNIGGGKKKPPTSFILFRKIIQDCVSSLGLRIPRDKLSKHIQQIWLDLKKKIPQLAKHLKNVTSKALRSYNNSNRKFLHQTYPKSRSSTKNTINVNHSNADSREVNNLLQDLFPAIL</sequence>
<dbReference type="EMBL" id="QKWP01000375">
    <property type="protein sequence ID" value="RIB21185.1"/>
    <property type="molecule type" value="Genomic_DNA"/>
</dbReference>
<dbReference type="Proteomes" id="UP000266673">
    <property type="component" value="Unassembled WGS sequence"/>
</dbReference>
<protein>
    <submittedName>
        <fullName evidence="1">Uncharacterized protein</fullName>
    </submittedName>
</protein>
<dbReference type="OrthoDB" id="2412036at2759"/>
<accession>A0A397VFC6</accession>
<organism evidence="1 2">
    <name type="scientific">Gigaspora rosea</name>
    <dbReference type="NCBI Taxonomy" id="44941"/>
    <lineage>
        <taxon>Eukaryota</taxon>
        <taxon>Fungi</taxon>
        <taxon>Fungi incertae sedis</taxon>
        <taxon>Mucoromycota</taxon>
        <taxon>Glomeromycotina</taxon>
        <taxon>Glomeromycetes</taxon>
        <taxon>Diversisporales</taxon>
        <taxon>Gigasporaceae</taxon>
        <taxon>Gigaspora</taxon>
    </lineage>
</organism>
<comment type="caution">
    <text evidence="1">The sequence shown here is derived from an EMBL/GenBank/DDBJ whole genome shotgun (WGS) entry which is preliminary data.</text>
</comment>
<keyword evidence="2" id="KW-1185">Reference proteome</keyword>
<gene>
    <name evidence="1" type="ORF">C2G38_2078958</name>
</gene>